<protein>
    <submittedName>
        <fullName evidence="2">Uncharacterized protein</fullName>
    </submittedName>
</protein>
<dbReference type="HOGENOM" id="CLU_2062884_0_0_1"/>
<dbReference type="KEGG" id="sla:SERLADRAFT_409900"/>
<proteinExistence type="predicted"/>
<dbReference type="GeneID" id="18812856"/>
<gene>
    <name evidence="2" type="ORF">SERLADRAFT_409900</name>
</gene>
<dbReference type="EMBL" id="GL945437">
    <property type="protein sequence ID" value="EGO22384.1"/>
    <property type="molecule type" value="Genomic_DNA"/>
</dbReference>
<dbReference type="Proteomes" id="UP000008064">
    <property type="component" value="Unassembled WGS sequence"/>
</dbReference>
<dbReference type="RefSeq" id="XP_007320922.1">
    <property type="nucleotide sequence ID" value="XM_007320860.1"/>
</dbReference>
<feature type="compositionally biased region" description="Basic and acidic residues" evidence="1">
    <location>
        <begin position="7"/>
        <end position="16"/>
    </location>
</feature>
<evidence type="ECO:0000256" key="1">
    <source>
        <dbReference type="SAM" id="MobiDB-lite"/>
    </source>
</evidence>
<accession>F8P2J9</accession>
<organism>
    <name type="scientific">Serpula lacrymans var. lacrymans (strain S7.9)</name>
    <name type="common">Dry rot fungus</name>
    <dbReference type="NCBI Taxonomy" id="578457"/>
    <lineage>
        <taxon>Eukaryota</taxon>
        <taxon>Fungi</taxon>
        <taxon>Dikarya</taxon>
        <taxon>Basidiomycota</taxon>
        <taxon>Agaricomycotina</taxon>
        <taxon>Agaricomycetes</taxon>
        <taxon>Agaricomycetidae</taxon>
        <taxon>Boletales</taxon>
        <taxon>Coniophorineae</taxon>
        <taxon>Serpulaceae</taxon>
        <taxon>Serpula</taxon>
    </lineage>
</organism>
<name>F8P2J9_SERL9</name>
<evidence type="ECO:0000313" key="2">
    <source>
        <dbReference type="EMBL" id="EGO22384.1"/>
    </source>
</evidence>
<sequence>MKTPDSLWKDLTESERNAGCSRQKGSDSTRIKEDIPIDICTEIENGKKLGQPVIANREKNILSVSADKARFVVDAETNDANDANDVEGESKECECCLLRCGEAVAREDWDREARLDDVL</sequence>
<dbReference type="AlphaFoldDB" id="F8P2J9"/>
<reference evidence="2" key="1">
    <citation type="submission" date="2011-04" db="EMBL/GenBank/DDBJ databases">
        <title>Evolution of plant cell wall degrading machinery underlies the functional diversity of forest fungi.</title>
        <authorList>
            <consortium name="US DOE Joint Genome Institute (JGI-PGF)"/>
            <person name="Eastwood D.C."/>
            <person name="Floudas D."/>
            <person name="Binder M."/>
            <person name="Majcherczyk A."/>
            <person name="Schneider P."/>
            <person name="Aerts A."/>
            <person name="Asiegbu F.O."/>
            <person name="Baker S.E."/>
            <person name="Barry K."/>
            <person name="Bendiksby M."/>
            <person name="Blumentritt M."/>
            <person name="Coutinho P.M."/>
            <person name="Cullen D."/>
            <person name="Cullen D."/>
            <person name="Gathman A."/>
            <person name="Goodell B."/>
            <person name="Henrissat B."/>
            <person name="Ihrmark K."/>
            <person name="Kauserud H."/>
            <person name="Kohler A."/>
            <person name="LaButti K."/>
            <person name="Lapidus A."/>
            <person name="Lavin J.L."/>
            <person name="Lee Y.-H."/>
            <person name="Lindquist E."/>
            <person name="Lilly W."/>
            <person name="Lucas S."/>
            <person name="Morin E."/>
            <person name="Murat C."/>
            <person name="Oguiza J.A."/>
            <person name="Park J."/>
            <person name="Pisabarro A.G."/>
            <person name="Riley R."/>
            <person name="Rosling A."/>
            <person name="Salamov A."/>
            <person name="Schmidt O."/>
            <person name="Schmutz J."/>
            <person name="Skrede I."/>
            <person name="Stenlid J."/>
            <person name="Wiebenga A."/>
            <person name="Xie X."/>
            <person name="Kues U."/>
            <person name="Hibbett D.S."/>
            <person name="Hoffmeister D."/>
            <person name="Hogberg N."/>
            <person name="Martin F."/>
            <person name="Grigoriev I.V."/>
            <person name="Watkinson S.C."/>
        </authorList>
    </citation>
    <scope>NUCLEOTIDE SEQUENCE</scope>
    <source>
        <strain evidence="2">S7.9</strain>
    </source>
</reference>
<feature type="region of interest" description="Disordered" evidence="1">
    <location>
        <begin position="1"/>
        <end position="29"/>
    </location>
</feature>